<organism evidence="3 4">
    <name type="scientific">Chaetoceros tenuissimus</name>
    <dbReference type="NCBI Taxonomy" id="426638"/>
    <lineage>
        <taxon>Eukaryota</taxon>
        <taxon>Sar</taxon>
        <taxon>Stramenopiles</taxon>
        <taxon>Ochrophyta</taxon>
        <taxon>Bacillariophyta</taxon>
        <taxon>Coscinodiscophyceae</taxon>
        <taxon>Chaetocerotophycidae</taxon>
        <taxon>Chaetocerotales</taxon>
        <taxon>Chaetocerotaceae</taxon>
        <taxon>Chaetoceros</taxon>
    </lineage>
</organism>
<evidence type="ECO:0000256" key="2">
    <source>
        <dbReference type="SAM" id="MobiDB-lite"/>
    </source>
</evidence>
<sequence>MATSLDQIRESLATLESYKLPDWYKQILAENEKSSNGNSTDIHSQPLLDPQTTQRYQQARSKYLKAAINARIIHHLKSIHYGEDPSRPAIDLPSPITQEEKQELEEKIHSAKESLAKSIHSVKSSYESVAYKYQLLTQKRAQLQQIVKQMEENGQVVTLDSMEDQMDENDSLLTKTEVDAQNERIESLMREKSEMEAKLRKIRMESQVVQGEVERKKELLVELMGDEQKSDGRISPQSIVEWMESADVDAINEEAEQLKQQAQEYRDISDYYESTKSAIEVISGIKILSITDAQPNDSEDVVMESPTKTSSRKKMDASPSKSDSSLPDGSIMLKVQLLEQHIIDITLANTASNNRMASVSAANGSIDMFRVVSANLVTSSTLSDTLEDEEERQRNSLPTVSITIPPLNDLVALAANLEPVQDLKFLLRESLARIRTLSSRLNELALLRTKYLTKITDPTKNKIKYGYGGEDQEIFCSLKSQITAVLRLSADCPILKGSVYIQRLVGCGGWSESVLQKIKNKVNDQRFHSPVDLMDFLVEEIDRVVEKDGVKMPKTPVLLQRKKDRA</sequence>
<keyword evidence="1" id="KW-0175">Coiled coil</keyword>
<name>A0AAD3CLC5_9STRA</name>
<dbReference type="AlphaFoldDB" id="A0AAD3CLC5"/>
<evidence type="ECO:0000313" key="3">
    <source>
        <dbReference type="EMBL" id="GFH48192.1"/>
    </source>
</evidence>
<reference evidence="3 4" key="1">
    <citation type="journal article" date="2021" name="Sci. Rep.">
        <title>The genome of the diatom Chaetoceros tenuissimus carries an ancient integrated fragment of an extant virus.</title>
        <authorList>
            <person name="Hongo Y."/>
            <person name="Kimura K."/>
            <person name="Takaki Y."/>
            <person name="Yoshida Y."/>
            <person name="Baba S."/>
            <person name="Kobayashi G."/>
            <person name="Nagasaki K."/>
            <person name="Hano T."/>
            <person name="Tomaru Y."/>
        </authorList>
    </citation>
    <scope>NUCLEOTIDE SEQUENCE [LARGE SCALE GENOMIC DNA]</scope>
    <source>
        <strain evidence="3 4">NIES-3715</strain>
    </source>
</reference>
<feature type="region of interest" description="Disordered" evidence="2">
    <location>
        <begin position="297"/>
        <end position="327"/>
    </location>
</feature>
<accession>A0AAD3CLC5</accession>
<proteinExistence type="predicted"/>
<feature type="region of interest" description="Disordered" evidence="2">
    <location>
        <begin position="33"/>
        <end position="55"/>
    </location>
</feature>
<feature type="coiled-coil region" evidence="1">
    <location>
        <begin position="178"/>
        <end position="205"/>
    </location>
</feature>
<comment type="caution">
    <text evidence="3">The sequence shown here is derived from an EMBL/GenBank/DDBJ whole genome shotgun (WGS) entry which is preliminary data.</text>
</comment>
<dbReference type="EMBL" id="BLLK01000027">
    <property type="protein sequence ID" value="GFH48192.1"/>
    <property type="molecule type" value="Genomic_DNA"/>
</dbReference>
<protein>
    <submittedName>
        <fullName evidence="3">Uncharacterized protein</fullName>
    </submittedName>
</protein>
<feature type="compositionally biased region" description="Polar residues" evidence="2">
    <location>
        <begin position="34"/>
        <end position="43"/>
    </location>
</feature>
<gene>
    <name evidence="3" type="ORF">CTEN210_04668</name>
</gene>
<evidence type="ECO:0000313" key="4">
    <source>
        <dbReference type="Proteomes" id="UP001054902"/>
    </source>
</evidence>
<evidence type="ECO:0000256" key="1">
    <source>
        <dbReference type="SAM" id="Coils"/>
    </source>
</evidence>
<keyword evidence="4" id="KW-1185">Reference proteome</keyword>
<dbReference type="Proteomes" id="UP001054902">
    <property type="component" value="Unassembled WGS sequence"/>
</dbReference>
<feature type="coiled-coil region" evidence="1">
    <location>
        <begin position="101"/>
        <end position="153"/>
    </location>
</feature>